<name>A0ABN0VUG3_9BACI</name>
<keyword evidence="2" id="KW-1003">Cell membrane</keyword>
<dbReference type="Pfam" id="PF10035">
    <property type="entry name" value="DUF2179"/>
    <property type="match status" value="1"/>
</dbReference>
<organism evidence="8 9">
    <name type="scientific">Bacillus carboniphilus</name>
    <dbReference type="NCBI Taxonomy" id="86663"/>
    <lineage>
        <taxon>Bacteria</taxon>
        <taxon>Bacillati</taxon>
        <taxon>Bacillota</taxon>
        <taxon>Bacilli</taxon>
        <taxon>Bacillales</taxon>
        <taxon>Bacillaceae</taxon>
        <taxon>Bacillus</taxon>
    </lineage>
</organism>
<dbReference type="InterPro" id="IPR051461">
    <property type="entry name" value="UPF0750_membrane"/>
</dbReference>
<dbReference type="PANTHER" id="PTHR33545:SF4">
    <property type="entry name" value="UPF0750 MEMBRANE PROTEIN YXKD"/>
    <property type="match status" value="1"/>
</dbReference>
<comment type="caution">
    <text evidence="8">The sequence shown here is derived from an EMBL/GenBank/DDBJ whole genome shotgun (WGS) entry which is preliminary data.</text>
</comment>
<feature type="transmembrane region" description="Helical" evidence="6">
    <location>
        <begin position="142"/>
        <end position="164"/>
    </location>
</feature>
<dbReference type="PIRSF" id="PIRSF006483">
    <property type="entry name" value="Membrane_protein_YitT"/>
    <property type="match status" value="1"/>
</dbReference>
<dbReference type="InterPro" id="IPR019264">
    <property type="entry name" value="DUF2179"/>
</dbReference>
<dbReference type="Gene3D" id="3.30.70.120">
    <property type="match status" value="1"/>
</dbReference>
<accession>A0ABN0VUG3</accession>
<protein>
    <submittedName>
        <fullName evidence="8">YitT family protein</fullName>
    </submittedName>
</protein>
<feature type="transmembrane region" description="Helical" evidence="6">
    <location>
        <begin position="7"/>
        <end position="27"/>
    </location>
</feature>
<evidence type="ECO:0000256" key="3">
    <source>
        <dbReference type="ARBA" id="ARBA00022692"/>
    </source>
</evidence>
<feature type="transmembrane region" description="Helical" evidence="6">
    <location>
        <begin position="47"/>
        <end position="67"/>
    </location>
</feature>
<evidence type="ECO:0000256" key="2">
    <source>
        <dbReference type="ARBA" id="ARBA00022475"/>
    </source>
</evidence>
<keyword evidence="5 6" id="KW-0472">Membrane</keyword>
<feature type="transmembrane region" description="Helical" evidence="6">
    <location>
        <begin position="104"/>
        <end position="122"/>
    </location>
</feature>
<reference evidence="8 9" key="1">
    <citation type="journal article" date="2019" name="Int. J. Syst. Evol. Microbiol.">
        <title>The Global Catalogue of Microorganisms (GCM) 10K type strain sequencing project: providing services to taxonomists for standard genome sequencing and annotation.</title>
        <authorList>
            <consortium name="The Broad Institute Genomics Platform"/>
            <consortium name="The Broad Institute Genome Sequencing Center for Infectious Disease"/>
            <person name="Wu L."/>
            <person name="Ma J."/>
        </authorList>
    </citation>
    <scope>NUCLEOTIDE SEQUENCE [LARGE SCALE GENOMIC DNA]</scope>
    <source>
        <strain evidence="8 9">JCM 9731</strain>
    </source>
</reference>
<comment type="subcellular location">
    <subcellularLocation>
        <location evidence="1">Cell membrane</location>
        <topology evidence="1">Multi-pass membrane protein</topology>
    </subcellularLocation>
</comment>
<feature type="transmembrane region" description="Helical" evidence="6">
    <location>
        <begin position="74"/>
        <end position="92"/>
    </location>
</feature>
<evidence type="ECO:0000256" key="4">
    <source>
        <dbReference type="ARBA" id="ARBA00022989"/>
    </source>
</evidence>
<evidence type="ECO:0000256" key="1">
    <source>
        <dbReference type="ARBA" id="ARBA00004651"/>
    </source>
</evidence>
<dbReference type="Proteomes" id="UP001500782">
    <property type="component" value="Unassembled WGS sequence"/>
</dbReference>
<dbReference type="InterPro" id="IPR003740">
    <property type="entry name" value="YitT"/>
</dbReference>
<dbReference type="EMBL" id="BAAADJ010000004">
    <property type="protein sequence ID" value="GAA0317664.1"/>
    <property type="molecule type" value="Genomic_DNA"/>
</dbReference>
<keyword evidence="3 6" id="KW-0812">Transmembrane</keyword>
<dbReference type="PANTHER" id="PTHR33545">
    <property type="entry name" value="UPF0750 MEMBRANE PROTEIN YITT-RELATED"/>
    <property type="match status" value="1"/>
</dbReference>
<gene>
    <name evidence="8" type="ORF">GCM10008967_05280</name>
</gene>
<dbReference type="Pfam" id="PF02588">
    <property type="entry name" value="YitT_membrane"/>
    <property type="match status" value="1"/>
</dbReference>
<evidence type="ECO:0000259" key="7">
    <source>
        <dbReference type="Pfam" id="PF10035"/>
    </source>
</evidence>
<proteinExistence type="predicted"/>
<dbReference type="CDD" id="cd16380">
    <property type="entry name" value="YitT_C"/>
    <property type="match status" value="1"/>
</dbReference>
<keyword evidence="4 6" id="KW-1133">Transmembrane helix</keyword>
<evidence type="ECO:0000313" key="8">
    <source>
        <dbReference type="EMBL" id="GAA0317664.1"/>
    </source>
</evidence>
<evidence type="ECO:0000256" key="5">
    <source>
        <dbReference type="ARBA" id="ARBA00023136"/>
    </source>
</evidence>
<dbReference type="InterPro" id="IPR015867">
    <property type="entry name" value="N-reg_PII/ATP_PRibTrfase_C"/>
</dbReference>
<keyword evidence="9" id="KW-1185">Reference proteome</keyword>
<evidence type="ECO:0000256" key="6">
    <source>
        <dbReference type="SAM" id="Phobius"/>
    </source>
</evidence>
<sequence length="273" mass="29705">MKKWVQDIGLILFGAFIFAVGINYFTIPNLLSEGGIIGLTVIVHYVFGWSPGVVNFVLNISLLGIGFKFFNKRTIIYTLITIASSSLFLYITEETGKQITEDTLLAAIFAGLLVGGGLGFIFRAGGTSGGTTILARLANQLWGWSIGKGILVIDLIVVSGSVFIIGLNKALYTLIVVYIGAKVIDFITEGLDERIAVLIVSNSPESVLNTISSKLSKGITVLEGRRGYSGTHKEVLYIVINKHELVQIKNIIKDIDQNAYVTVHNVYEMVEKA</sequence>
<evidence type="ECO:0000313" key="9">
    <source>
        <dbReference type="Proteomes" id="UP001500782"/>
    </source>
</evidence>
<dbReference type="RefSeq" id="WP_343796095.1">
    <property type="nucleotide sequence ID" value="NZ_BAAADJ010000004.1"/>
</dbReference>
<feature type="domain" description="DUF2179" evidence="7">
    <location>
        <begin position="218"/>
        <end position="269"/>
    </location>
</feature>